<dbReference type="PANTHER" id="PTHR10627">
    <property type="entry name" value="SCP160"/>
    <property type="match status" value="1"/>
</dbReference>
<gene>
    <name evidence="4" type="ORF">A4A49_55486</name>
</gene>
<evidence type="ECO:0000313" key="5">
    <source>
        <dbReference type="Proteomes" id="UP000187609"/>
    </source>
</evidence>
<feature type="region of interest" description="Disordered" evidence="2">
    <location>
        <begin position="90"/>
        <end position="112"/>
    </location>
</feature>
<sequence length="190" mass="21667">MKCKRHRRRNVRLGEVGDIPAACGISNINKRNFGNQRWKTQFQQCKDSENSHVLALPQQMSKSVSDLASCDNIKNAILCLGTKCKKSRVMKRQKKSTKVGSLSKKPRKGSKQEVVIDKTKGYNSNVNSVKKWLEEVGFKKYGLLFEKHEVDNETLPLLTFNDLKEMGISAVGSRRKLFNAIQELKERRQG</sequence>
<comment type="caution">
    <text evidence="4">The sequence shown here is derived from an EMBL/GenBank/DDBJ whole genome shotgun (WGS) entry which is preliminary data.</text>
</comment>
<evidence type="ECO:0000256" key="2">
    <source>
        <dbReference type="SAM" id="MobiDB-lite"/>
    </source>
</evidence>
<dbReference type="InterPro" id="IPR013761">
    <property type="entry name" value="SAM/pointed_sf"/>
</dbReference>
<dbReference type="InterPro" id="IPR001660">
    <property type="entry name" value="SAM"/>
</dbReference>
<protein>
    <recommendedName>
        <fullName evidence="3">SAM domain-containing protein</fullName>
    </recommendedName>
</protein>
<proteinExistence type="predicted"/>
<evidence type="ECO:0000259" key="3">
    <source>
        <dbReference type="PROSITE" id="PS50105"/>
    </source>
</evidence>
<dbReference type="Proteomes" id="UP000187609">
    <property type="component" value="Unassembled WGS sequence"/>
</dbReference>
<dbReference type="Gene3D" id="1.10.150.50">
    <property type="entry name" value="Transcription Factor, Ets-1"/>
    <property type="match status" value="1"/>
</dbReference>
<dbReference type="SMART" id="SM00454">
    <property type="entry name" value="SAM"/>
    <property type="match status" value="1"/>
</dbReference>
<organism evidence="4 5">
    <name type="scientific">Nicotiana attenuata</name>
    <name type="common">Coyote tobacco</name>
    <dbReference type="NCBI Taxonomy" id="49451"/>
    <lineage>
        <taxon>Eukaryota</taxon>
        <taxon>Viridiplantae</taxon>
        <taxon>Streptophyta</taxon>
        <taxon>Embryophyta</taxon>
        <taxon>Tracheophyta</taxon>
        <taxon>Spermatophyta</taxon>
        <taxon>Magnoliopsida</taxon>
        <taxon>eudicotyledons</taxon>
        <taxon>Gunneridae</taxon>
        <taxon>Pentapetalae</taxon>
        <taxon>asterids</taxon>
        <taxon>lamiids</taxon>
        <taxon>Solanales</taxon>
        <taxon>Solanaceae</taxon>
        <taxon>Nicotianoideae</taxon>
        <taxon>Nicotianeae</taxon>
        <taxon>Nicotiana</taxon>
    </lineage>
</organism>
<dbReference type="Pfam" id="PF07647">
    <property type="entry name" value="SAM_2"/>
    <property type="match status" value="1"/>
</dbReference>
<dbReference type="SMR" id="A0A314KV11"/>
<dbReference type="EMBL" id="MJEQ01000925">
    <property type="protein sequence ID" value="OIT33183.1"/>
    <property type="molecule type" value="Genomic_DNA"/>
</dbReference>
<dbReference type="AlphaFoldDB" id="A0A314KV11"/>
<name>A0A314KV11_NICAT</name>
<evidence type="ECO:0000256" key="1">
    <source>
        <dbReference type="ARBA" id="ARBA00022737"/>
    </source>
</evidence>
<dbReference type="Gramene" id="OIT33183">
    <property type="protein sequence ID" value="OIT33183"/>
    <property type="gene ID" value="A4A49_55486"/>
</dbReference>
<dbReference type="PANTHER" id="PTHR10627:SF65">
    <property type="entry name" value="SAM DOMAIN-CONTAINING PROTEIN"/>
    <property type="match status" value="1"/>
</dbReference>
<reference evidence="4" key="1">
    <citation type="submission" date="2016-11" db="EMBL/GenBank/DDBJ databases">
        <title>The genome of Nicotiana attenuata.</title>
        <authorList>
            <person name="Xu S."/>
            <person name="Brockmoeller T."/>
            <person name="Gaquerel E."/>
            <person name="Navarro A."/>
            <person name="Kuhl H."/>
            <person name="Gase K."/>
            <person name="Ling Z."/>
            <person name="Zhou W."/>
            <person name="Kreitzer C."/>
            <person name="Stanke M."/>
            <person name="Tang H."/>
            <person name="Lyons E."/>
            <person name="Pandey P."/>
            <person name="Pandey S.P."/>
            <person name="Timmermann B."/>
            <person name="Baldwin I.T."/>
        </authorList>
    </citation>
    <scope>NUCLEOTIDE SEQUENCE [LARGE SCALE GENOMIC DNA]</scope>
    <source>
        <strain evidence="4">UT</strain>
    </source>
</reference>
<feature type="domain" description="SAM" evidence="3">
    <location>
        <begin position="124"/>
        <end position="187"/>
    </location>
</feature>
<keyword evidence="1" id="KW-0677">Repeat</keyword>
<accession>A0A314KV11</accession>
<evidence type="ECO:0000313" key="4">
    <source>
        <dbReference type="EMBL" id="OIT33183.1"/>
    </source>
</evidence>
<dbReference type="PROSITE" id="PS50105">
    <property type="entry name" value="SAM_DOMAIN"/>
    <property type="match status" value="1"/>
</dbReference>
<keyword evidence="5" id="KW-1185">Reference proteome</keyword>
<dbReference type="CDD" id="cd09487">
    <property type="entry name" value="SAM_superfamily"/>
    <property type="match status" value="1"/>
</dbReference>
<dbReference type="SUPFAM" id="SSF47769">
    <property type="entry name" value="SAM/Pointed domain"/>
    <property type="match status" value="1"/>
</dbReference>